<evidence type="ECO:0000313" key="1">
    <source>
        <dbReference type="EMBL" id="MEY8018853.1"/>
    </source>
</evidence>
<gene>
    <name evidence="1" type="ORF">AB8998_29695</name>
</gene>
<dbReference type="Proteomes" id="UP001564760">
    <property type="component" value="Unassembled WGS sequence"/>
</dbReference>
<name>A0ABV4CDE7_9MYCO</name>
<accession>A0ABV4CDE7</accession>
<keyword evidence="2" id="KW-1185">Reference proteome</keyword>
<dbReference type="EMBL" id="JBGEDP010000002">
    <property type="protein sequence ID" value="MEY8018853.1"/>
    <property type="molecule type" value="Genomic_DNA"/>
</dbReference>
<protein>
    <submittedName>
        <fullName evidence="1">Uncharacterized protein</fullName>
    </submittedName>
</protein>
<proteinExistence type="predicted"/>
<organism evidence="1 2">
    <name type="scientific">Mycobacterium servetii</name>
    <dbReference type="NCBI Taxonomy" id="3237418"/>
    <lineage>
        <taxon>Bacteria</taxon>
        <taxon>Bacillati</taxon>
        <taxon>Actinomycetota</taxon>
        <taxon>Actinomycetes</taxon>
        <taxon>Mycobacteriales</taxon>
        <taxon>Mycobacteriaceae</taxon>
        <taxon>Mycobacterium</taxon>
    </lineage>
</organism>
<reference evidence="1 2" key="1">
    <citation type="submission" date="2024-08" db="EMBL/GenBank/DDBJ databases">
        <title>Mycobacterium servetensis sp. nov., a novel rapid-growing mycobacterial species recovered from a human patient in Zaragoza, Spain.</title>
        <authorList>
            <person name="Tristancho-Baro A.I."/>
            <person name="Buenestado-Serrano S."/>
            <person name="Garcia De Viedma D."/>
            <person name="Milagro-Beamonte A."/>
            <person name="Burillo N."/>
            <person name="Sanz S."/>
            <person name="Lopez-Calleja A.I."/>
            <person name="Penas-Utrilla D."/>
            <person name="Guardingo M."/>
            <person name="Garcia M.J."/>
            <person name="Vinuelas-Bayon J."/>
        </authorList>
    </citation>
    <scope>NUCLEOTIDE SEQUENCE [LARGE SCALE GENOMIC DNA]</scope>
    <source>
        <strain evidence="2">HUMS_12744610</strain>
    </source>
</reference>
<comment type="caution">
    <text evidence="1">The sequence shown here is derived from an EMBL/GenBank/DDBJ whole genome shotgun (WGS) entry which is preliminary data.</text>
</comment>
<evidence type="ECO:0000313" key="2">
    <source>
        <dbReference type="Proteomes" id="UP001564760"/>
    </source>
</evidence>
<dbReference type="RefSeq" id="WP_369741916.1">
    <property type="nucleotide sequence ID" value="NZ_JBGEDP010000002.1"/>
</dbReference>
<sequence length="115" mass="12396">MTGFLDRPKGTLEDAIAAGDFDAVAHWARYLDECNHIHMGSLLGVCRVVEEIGYVLSGTRYEETESVWNVAARIARERGAGALVDEVQAGYEAGMREAESSFACMADLPEGAGRG</sequence>